<dbReference type="InterPro" id="IPR004332">
    <property type="entry name" value="Transposase_MuDR"/>
</dbReference>
<dbReference type="Pfam" id="PF04434">
    <property type="entry name" value="SWIM"/>
    <property type="match status" value="1"/>
</dbReference>
<accession>A0AAD4SWX8</accession>
<evidence type="ECO:0000313" key="8">
    <source>
        <dbReference type="EMBL" id="KAI3925038.1"/>
    </source>
</evidence>
<dbReference type="InterPro" id="IPR018289">
    <property type="entry name" value="MULE_transposase_dom"/>
</dbReference>
<dbReference type="PROSITE" id="PS50088">
    <property type="entry name" value="ANK_REPEAT"/>
    <property type="match status" value="2"/>
</dbReference>
<sequence>MVHLSELSWDELLATDNPDLIWPQDHQTENEIIRRCPEFATSYQILSTNLFLLASEYGYVDIVKVLLTKNAGLCHLSDPWSRSPLHFAAKTGKMEVIDILLQTMHTCQIEAETVKFLVEDALLIAIAENQREAFRVLAYKYMEDWDSNKVASIKTTNKLLLEANVGVQDPRLLEEAQIMAIQKLNKLLRLACRSYSNWFWLIKLEKFLNKNTLLFETVSSPRSCPLETQLYLTIFTKETDDLVEHIMRRKPGLVEPSYYPLHEASGSGYIKTVKLILSQVSCTSTACSQKSKYTGYTPLHHAVSNFGTNEVIRELLSTSWDCVGAVTDDRRTTALCLAVRFKRYSNFKILLESHIIKDELLDSNNVSYWKGGKCVREIADRYVMIVKELLSQSDWKVCFVKYKDNENWKGCFAAVINGKLTDNILDVVQDVEKEKNGPLVHLSYYRKSITLKVLLRHPRIREILEIRGEDGNPDLLNKLRKPDSRNTNLMGKLSTRKYERYHQAILLVDVIQMGDTDGYIELLSLYPDILDRVSEFPLGGTPLHISIKAGQGKLTTFIKDIIRTRPDFAHRPNRNGFTPLHVASAKGYLDIVKELIAQVGSHLCFLNRCSSSWMIDDDHDDSTDDDKGIKEFFDSDEDNSVYSDVCCSGVKTPLHCAINNERISVINELLPIWWNSSTGMALKGRDISLLRSVLRPGEGGYSVAGTMLISRYIEDQLLNSEDWDTNAASELSSGYIQIMKLLLNPNTSCHLSLVFVDKTEEDKKTDGVYNHCSAVIEVKCGTINLINGENYNVYNMLTTSYLKYFQEVTSTQRKRILNLWLDREKSIIAMEIWMRSPLFYTKDKNGTTVRDGLWNCKKKGGGMDEFGNVIPLHITIWDEESSENAEVDGVQNISEKGVWAESLSVMRSDQTQLLEAEEDNNREVHEQVQPGVNVSDNPIGGNSTINDQRLFLNSGQIFESASKCRHAIKTAFILAKKVVGFEKSTRTRIFAMCYYNESCKWSLSANVEGDGKSFKVRKMVSKHTCPCLGDSKNKLATPDWISDCVVDYIWPDKDAFLKLNEMRIVSFIKDNYQIDIEATPASKAKRKAIETIHHLQLQDYIDRIKQSNPDSIASLWPKKDTKFQGLFFSYKACINGFLNGCLPLVFFEKIPTEKGDGGNNLLAAIGVDGNNNMFPFAFALLDKKTDLKDAWELFFDHLDYIVKHPGFKQMNIISNPSYELTEAIEGKFPKAVQGPCAWHLSLEMQNKFGSNIDMCCQQIAMALTREEYNKAFADLKFGNEEAAEWLVENLPRNWVTSKFLPARISPVPAMLEQISICLRRMFDERRDKATINSPSCLTQYADERIKAADEASTTHTVLPPKHSIYEVQDSNKNMNYDIDLLKKSCTCLHWQKMGIPCSHAIATIKKVQKGTPYSEYCEPYYSMQSYRMAYEDTIEPVKVLHMPYEDIPPKKRRSSDTSGESRRKKSRET</sequence>
<reference evidence="8" key="1">
    <citation type="submission" date="2022-04" db="EMBL/GenBank/DDBJ databases">
        <title>A functionally conserved STORR gene fusion in Papaver species that diverged 16.8 million years ago.</title>
        <authorList>
            <person name="Catania T."/>
        </authorList>
    </citation>
    <scope>NUCLEOTIDE SEQUENCE</scope>
    <source>
        <strain evidence="8">S-188037</strain>
    </source>
</reference>
<dbReference type="InterPro" id="IPR006564">
    <property type="entry name" value="Znf_PMZ"/>
</dbReference>
<dbReference type="SMART" id="SM00248">
    <property type="entry name" value="ANK"/>
    <property type="match status" value="8"/>
</dbReference>
<feature type="region of interest" description="Disordered" evidence="6">
    <location>
        <begin position="1444"/>
        <end position="1469"/>
    </location>
</feature>
<keyword evidence="4" id="KW-0040">ANK repeat</keyword>
<evidence type="ECO:0000256" key="1">
    <source>
        <dbReference type="ARBA" id="ARBA00022723"/>
    </source>
</evidence>
<gene>
    <name evidence="8" type="ORF">MKW98_009688</name>
</gene>
<dbReference type="GO" id="GO:0008270">
    <property type="term" value="F:zinc ion binding"/>
    <property type="evidence" value="ECO:0007669"/>
    <property type="project" value="UniProtKB-KW"/>
</dbReference>
<dbReference type="Proteomes" id="UP001202328">
    <property type="component" value="Unassembled WGS sequence"/>
</dbReference>
<dbReference type="InterPro" id="IPR007527">
    <property type="entry name" value="Znf_SWIM"/>
</dbReference>
<dbReference type="PANTHER" id="PTHR31973:SF187">
    <property type="entry name" value="MUTATOR TRANSPOSASE MUDRA PROTEIN"/>
    <property type="match status" value="1"/>
</dbReference>
<dbReference type="EMBL" id="JAJJMB010008202">
    <property type="protein sequence ID" value="KAI3925038.1"/>
    <property type="molecule type" value="Genomic_DNA"/>
</dbReference>
<evidence type="ECO:0000256" key="4">
    <source>
        <dbReference type="PROSITE-ProRule" id="PRU00023"/>
    </source>
</evidence>
<evidence type="ECO:0000256" key="3">
    <source>
        <dbReference type="ARBA" id="ARBA00022833"/>
    </source>
</evidence>
<evidence type="ECO:0000313" key="9">
    <source>
        <dbReference type="Proteomes" id="UP001202328"/>
    </source>
</evidence>
<feature type="repeat" description="ANK" evidence="4">
    <location>
        <begin position="575"/>
        <end position="596"/>
    </location>
</feature>
<evidence type="ECO:0000256" key="2">
    <source>
        <dbReference type="ARBA" id="ARBA00022771"/>
    </source>
</evidence>
<feature type="domain" description="SWIM-type" evidence="7">
    <location>
        <begin position="1376"/>
        <end position="1408"/>
    </location>
</feature>
<keyword evidence="1" id="KW-0479">Metal-binding</keyword>
<dbReference type="PROSITE" id="PS50966">
    <property type="entry name" value="ZF_SWIM"/>
    <property type="match status" value="1"/>
</dbReference>
<dbReference type="Gene3D" id="1.25.40.20">
    <property type="entry name" value="Ankyrin repeat-containing domain"/>
    <property type="match status" value="3"/>
</dbReference>
<protein>
    <recommendedName>
        <fullName evidence="7">SWIM-type domain-containing protein</fullName>
    </recommendedName>
</protein>
<evidence type="ECO:0000259" key="7">
    <source>
        <dbReference type="PROSITE" id="PS50966"/>
    </source>
</evidence>
<keyword evidence="3" id="KW-0862">Zinc</keyword>
<name>A0AAD4SWX8_9MAGN</name>
<evidence type="ECO:0000256" key="6">
    <source>
        <dbReference type="SAM" id="MobiDB-lite"/>
    </source>
</evidence>
<dbReference type="InterPro" id="IPR002110">
    <property type="entry name" value="Ankyrin_rpt"/>
</dbReference>
<dbReference type="PANTHER" id="PTHR31973">
    <property type="entry name" value="POLYPROTEIN, PUTATIVE-RELATED"/>
    <property type="match status" value="1"/>
</dbReference>
<evidence type="ECO:0000256" key="5">
    <source>
        <dbReference type="PROSITE-ProRule" id="PRU00325"/>
    </source>
</evidence>
<organism evidence="8 9">
    <name type="scientific">Papaver atlanticum</name>
    <dbReference type="NCBI Taxonomy" id="357466"/>
    <lineage>
        <taxon>Eukaryota</taxon>
        <taxon>Viridiplantae</taxon>
        <taxon>Streptophyta</taxon>
        <taxon>Embryophyta</taxon>
        <taxon>Tracheophyta</taxon>
        <taxon>Spermatophyta</taxon>
        <taxon>Magnoliopsida</taxon>
        <taxon>Ranunculales</taxon>
        <taxon>Papaveraceae</taxon>
        <taxon>Papaveroideae</taxon>
        <taxon>Papaver</taxon>
    </lineage>
</organism>
<dbReference type="InterPro" id="IPR036770">
    <property type="entry name" value="Ankyrin_rpt-contain_sf"/>
</dbReference>
<proteinExistence type="predicted"/>
<dbReference type="SMART" id="SM00575">
    <property type="entry name" value="ZnF_PMZ"/>
    <property type="match status" value="1"/>
</dbReference>
<keyword evidence="9" id="KW-1185">Reference proteome</keyword>
<dbReference type="Pfam" id="PF12796">
    <property type="entry name" value="Ank_2"/>
    <property type="match status" value="3"/>
</dbReference>
<dbReference type="Pfam" id="PF10551">
    <property type="entry name" value="MULE"/>
    <property type="match status" value="1"/>
</dbReference>
<comment type="caution">
    <text evidence="8">The sequence shown here is derived from an EMBL/GenBank/DDBJ whole genome shotgun (WGS) entry which is preliminary data.</text>
</comment>
<dbReference type="SUPFAM" id="SSF48403">
    <property type="entry name" value="Ankyrin repeat"/>
    <property type="match status" value="1"/>
</dbReference>
<dbReference type="Pfam" id="PF03108">
    <property type="entry name" value="DBD_Tnp_Mut"/>
    <property type="match status" value="1"/>
</dbReference>
<dbReference type="PROSITE" id="PS50297">
    <property type="entry name" value="ANK_REP_REGION"/>
    <property type="match status" value="2"/>
</dbReference>
<keyword evidence="2 5" id="KW-0863">Zinc-finger</keyword>
<feature type="repeat" description="ANK" evidence="4">
    <location>
        <begin position="80"/>
        <end position="102"/>
    </location>
</feature>